<dbReference type="GO" id="GO:0019752">
    <property type="term" value="P:carboxylic acid metabolic process"/>
    <property type="evidence" value="ECO:0007669"/>
    <property type="project" value="UniProtKB-ARBA"/>
</dbReference>
<dbReference type="CDD" id="cd11071">
    <property type="entry name" value="CYP74"/>
    <property type="match status" value="1"/>
</dbReference>
<dbReference type="InterPro" id="IPR001128">
    <property type="entry name" value="Cyt_P450"/>
</dbReference>
<evidence type="ECO:0000256" key="4">
    <source>
        <dbReference type="ARBA" id="ARBA00023004"/>
    </source>
</evidence>
<dbReference type="AlphaFoldDB" id="A0A2I0WUH6"/>
<protein>
    <submittedName>
        <fullName evidence="7">Allene oxide synthase, chloroplastic</fullName>
    </submittedName>
</protein>
<dbReference type="GO" id="GO:0016705">
    <property type="term" value="F:oxidoreductase activity, acting on paired donors, with incorporation or reduction of molecular oxygen"/>
    <property type="evidence" value="ECO:0007669"/>
    <property type="project" value="InterPro"/>
</dbReference>
<keyword evidence="3" id="KW-0479">Metal-binding</keyword>
<dbReference type="FunFam" id="1.10.630.10:FF:000024">
    <property type="entry name" value="Allene oxide synthase, chloroplastic"/>
    <property type="match status" value="1"/>
</dbReference>
<dbReference type="Gene3D" id="1.10.630.10">
    <property type="entry name" value="Cytochrome P450"/>
    <property type="match status" value="1"/>
</dbReference>
<dbReference type="GO" id="GO:0004497">
    <property type="term" value="F:monooxygenase activity"/>
    <property type="evidence" value="ECO:0007669"/>
    <property type="project" value="InterPro"/>
</dbReference>
<keyword evidence="8" id="KW-1185">Reference proteome</keyword>
<reference evidence="7 8" key="2">
    <citation type="journal article" date="2017" name="Nature">
        <title>The Apostasia genome and the evolution of orchids.</title>
        <authorList>
            <person name="Zhang G.Q."/>
            <person name="Liu K.W."/>
            <person name="Li Z."/>
            <person name="Lohaus R."/>
            <person name="Hsiao Y.Y."/>
            <person name="Niu S.C."/>
            <person name="Wang J.Y."/>
            <person name="Lin Y.C."/>
            <person name="Xu Q."/>
            <person name="Chen L.J."/>
            <person name="Yoshida K."/>
            <person name="Fujiwara S."/>
            <person name="Wang Z.W."/>
            <person name="Zhang Y.Q."/>
            <person name="Mitsuda N."/>
            <person name="Wang M."/>
            <person name="Liu G.H."/>
            <person name="Pecoraro L."/>
            <person name="Huang H.X."/>
            <person name="Xiao X.J."/>
            <person name="Lin M."/>
            <person name="Wu X.Y."/>
            <person name="Wu W.L."/>
            <person name="Chen Y.Y."/>
            <person name="Chang S.B."/>
            <person name="Sakamoto S."/>
            <person name="Ohme-Takagi M."/>
            <person name="Yagi M."/>
            <person name="Zeng S.J."/>
            <person name="Shen C.Y."/>
            <person name="Yeh C.M."/>
            <person name="Luo Y.B."/>
            <person name="Tsai W.C."/>
            <person name="Van de Peer Y."/>
            <person name="Liu Z.J."/>
        </authorList>
    </citation>
    <scope>NUCLEOTIDE SEQUENCE [LARGE SCALE GENOMIC DNA]</scope>
    <source>
        <tissue evidence="7">The whole plant</tissue>
    </source>
</reference>
<dbReference type="PANTHER" id="PTHR24286">
    <property type="entry name" value="CYTOCHROME P450 26"/>
    <property type="match status" value="1"/>
</dbReference>
<dbReference type="PANTHER" id="PTHR24286:SF302">
    <property type="entry name" value="ALLENE OXIDE SYNTHASE 2"/>
    <property type="match status" value="1"/>
</dbReference>
<dbReference type="InterPro" id="IPR036396">
    <property type="entry name" value="Cyt_P450_sf"/>
</dbReference>
<dbReference type="GO" id="GO:0016829">
    <property type="term" value="F:lyase activity"/>
    <property type="evidence" value="ECO:0007669"/>
    <property type="project" value="UniProtKB-KW"/>
</dbReference>
<organism evidence="7 8">
    <name type="scientific">Dendrobium catenatum</name>
    <dbReference type="NCBI Taxonomy" id="906689"/>
    <lineage>
        <taxon>Eukaryota</taxon>
        <taxon>Viridiplantae</taxon>
        <taxon>Streptophyta</taxon>
        <taxon>Embryophyta</taxon>
        <taxon>Tracheophyta</taxon>
        <taxon>Spermatophyta</taxon>
        <taxon>Magnoliopsida</taxon>
        <taxon>Liliopsida</taxon>
        <taxon>Asparagales</taxon>
        <taxon>Orchidaceae</taxon>
        <taxon>Epidendroideae</taxon>
        <taxon>Malaxideae</taxon>
        <taxon>Dendrobiinae</taxon>
        <taxon>Dendrobium</taxon>
    </lineage>
</organism>
<dbReference type="Pfam" id="PF00067">
    <property type="entry name" value="p450"/>
    <property type="match status" value="1"/>
</dbReference>
<keyword evidence="2" id="KW-0349">Heme</keyword>
<dbReference type="STRING" id="906689.A0A2I0WUH6"/>
<reference evidence="7 8" key="1">
    <citation type="journal article" date="2016" name="Sci. Rep.">
        <title>The Dendrobium catenatum Lindl. genome sequence provides insights into polysaccharide synthase, floral development and adaptive evolution.</title>
        <authorList>
            <person name="Zhang G.Q."/>
            <person name="Xu Q."/>
            <person name="Bian C."/>
            <person name="Tsai W.C."/>
            <person name="Yeh C.M."/>
            <person name="Liu K.W."/>
            <person name="Yoshida K."/>
            <person name="Zhang L.S."/>
            <person name="Chang S.B."/>
            <person name="Chen F."/>
            <person name="Shi Y."/>
            <person name="Su Y.Y."/>
            <person name="Zhang Y.Q."/>
            <person name="Chen L.J."/>
            <person name="Yin Y."/>
            <person name="Lin M."/>
            <person name="Huang H."/>
            <person name="Deng H."/>
            <person name="Wang Z.W."/>
            <person name="Zhu S.L."/>
            <person name="Zhao X."/>
            <person name="Deng C."/>
            <person name="Niu S.C."/>
            <person name="Huang J."/>
            <person name="Wang M."/>
            <person name="Liu G.H."/>
            <person name="Yang H.J."/>
            <person name="Xiao X.J."/>
            <person name="Hsiao Y.Y."/>
            <person name="Wu W.L."/>
            <person name="Chen Y.Y."/>
            <person name="Mitsuda N."/>
            <person name="Ohme-Takagi M."/>
            <person name="Luo Y.B."/>
            <person name="Van de Peer Y."/>
            <person name="Liu Z.J."/>
        </authorList>
    </citation>
    <scope>NUCLEOTIDE SEQUENCE [LARGE SCALE GENOMIC DNA]</scope>
    <source>
        <tissue evidence="7">The whole plant</tissue>
    </source>
</reference>
<dbReference type="Proteomes" id="UP000233837">
    <property type="component" value="Unassembled WGS sequence"/>
</dbReference>
<evidence type="ECO:0000256" key="3">
    <source>
        <dbReference type="ARBA" id="ARBA00022723"/>
    </source>
</evidence>
<dbReference type="SUPFAM" id="SSF48264">
    <property type="entry name" value="Cytochrome P450"/>
    <property type="match status" value="1"/>
</dbReference>
<gene>
    <name evidence="7" type="primary">CYP74A</name>
    <name evidence="7" type="ORF">MA16_Dca000659</name>
</gene>
<evidence type="ECO:0000256" key="6">
    <source>
        <dbReference type="ARBA" id="ARBA00060657"/>
    </source>
</evidence>
<evidence type="ECO:0000256" key="2">
    <source>
        <dbReference type="ARBA" id="ARBA00022617"/>
    </source>
</evidence>
<accession>A0A2I0WUH6</accession>
<keyword evidence="4" id="KW-0408">Iron</keyword>
<sequence>MSSTRYAWLQKEKPQPEQQAPLLLPTKEIPGSYGIPFISPIKDRLDYYYFKGHDKFFQSKIDQYSSTVFRTNMIPGPFMASDPRVIAVLDAKSFPILFDTSKVEKKDVFTGTYMPSTKLTGGYRVCSYLDPSEPSHTKVKQFLFNLLKSRKDYLLPAFRSAYAAPIFSSVETQVASHGQANFNDLNNDIAFDFLGKAYFGKSPSDVGAAGLQKKVTIWLLLQLAPLASNVLTKLHVPKLVEDFLLHTFALPSFIAKPGYKSMYDYFNTAGSAALDLAEKVGLSRDEACHNLIFATSFNTYGGLRVLFPGLLTRLAQSGRDLHGRLATEVRQAVASHGENGQVTLGALEQMELAKSVVYEVLRIDPPVEFQYAHAKKDFLLQSHDAQFQVRKGEMLFGYQPFATRDTRVFGANAGEFVPDRFVGPDGAKLLRYVWWSNGPETEEPTVNDKQCAGKNFVVLVARLFVAEFFLNYDSFTAEISGSLVGSQDLRAYTSGDVVNHGQVS</sequence>
<evidence type="ECO:0000256" key="5">
    <source>
        <dbReference type="ARBA" id="ARBA00023239"/>
    </source>
</evidence>
<dbReference type="GO" id="GO:0005506">
    <property type="term" value="F:iron ion binding"/>
    <property type="evidence" value="ECO:0007669"/>
    <property type="project" value="InterPro"/>
</dbReference>
<evidence type="ECO:0000313" key="8">
    <source>
        <dbReference type="Proteomes" id="UP000233837"/>
    </source>
</evidence>
<dbReference type="GO" id="GO:0020037">
    <property type="term" value="F:heme binding"/>
    <property type="evidence" value="ECO:0007669"/>
    <property type="project" value="InterPro"/>
</dbReference>
<keyword evidence="5" id="KW-0456">Lyase</keyword>
<dbReference type="GO" id="GO:0016125">
    <property type="term" value="P:sterol metabolic process"/>
    <property type="evidence" value="ECO:0007669"/>
    <property type="project" value="TreeGrafter"/>
</dbReference>
<proteinExistence type="inferred from homology"/>
<evidence type="ECO:0000256" key="1">
    <source>
        <dbReference type="ARBA" id="ARBA00010617"/>
    </source>
</evidence>
<dbReference type="EMBL" id="KZ502442">
    <property type="protein sequence ID" value="PKU79314.1"/>
    <property type="molecule type" value="Genomic_DNA"/>
</dbReference>
<comment type="pathway">
    <text evidence="6">Lipid metabolism; oxylipin biosynthesis.</text>
</comment>
<evidence type="ECO:0000313" key="7">
    <source>
        <dbReference type="EMBL" id="PKU79314.1"/>
    </source>
</evidence>
<comment type="similarity">
    <text evidence="1">Belongs to the cytochrome P450 family.</text>
</comment>
<name>A0A2I0WUH6_9ASPA</name>